<keyword evidence="1" id="KW-0812">Transmembrane</keyword>
<dbReference type="EMBL" id="MK072444">
    <property type="protein sequence ID" value="AYV85256.1"/>
    <property type="molecule type" value="Genomic_DNA"/>
</dbReference>
<proteinExistence type="predicted"/>
<gene>
    <name evidence="2" type="ORF">Satyrvirus8_14</name>
</gene>
<protein>
    <submittedName>
        <fullName evidence="2">Uncharacterized protein</fullName>
    </submittedName>
</protein>
<evidence type="ECO:0000313" key="2">
    <source>
        <dbReference type="EMBL" id="AYV85256.1"/>
    </source>
</evidence>
<keyword evidence="1" id="KW-0472">Membrane</keyword>
<evidence type="ECO:0000256" key="1">
    <source>
        <dbReference type="SAM" id="Phobius"/>
    </source>
</evidence>
<organism evidence="2">
    <name type="scientific">Satyrvirus sp</name>
    <dbReference type="NCBI Taxonomy" id="2487771"/>
    <lineage>
        <taxon>Viruses</taxon>
        <taxon>Varidnaviria</taxon>
        <taxon>Bamfordvirae</taxon>
        <taxon>Nucleocytoviricota</taxon>
        <taxon>Megaviricetes</taxon>
        <taxon>Imitervirales</taxon>
        <taxon>Mimiviridae</taxon>
        <taxon>Megamimivirinae</taxon>
    </lineage>
</organism>
<accession>A0A3G5ADG0</accession>
<keyword evidence="1" id="KW-1133">Transmembrane helix</keyword>
<name>A0A3G5ADG0_9VIRU</name>
<feature type="transmembrane region" description="Helical" evidence="1">
    <location>
        <begin position="33"/>
        <end position="55"/>
    </location>
</feature>
<sequence>MICKLKRIKWIRQFDAEQNTQIFVKMEQITTTIYTFSPGFILVGAGILIGINFLVSELGEINNPKKYYCKDDNTKNFDHLKRYCCENNYPEILKLITENDKSCNF</sequence>
<reference evidence="2" key="1">
    <citation type="submission" date="2018-10" db="EMBL/GenBank/DDBJ databases">
        <title>Hidden diversity of soil giant viruses.</title>
        <authorList>
            <person name="Schulz F."/>
            <person name="Alteio L."/>
            <person name="Goudeau D."/>
            <person name="Ryan E.M."/>
            <person name="Malmstrom R.R."/>
            <person name="Blanchard J."/>
            <person name="Woyke T."/>
        </authorList>
    </citation>
    <scope>NUCLEOTIDE SEQUENCE</scope>
    <source>
        <strain evidence="2">SAV1</strain>
    </source>
</reference>